<dbReference type="Proteomes" id="UP001626550">
    <property type="component" value="Unassembled WGS sequence"/>
</dbReference>
<protein>
    <recommendedName>
        <fullName evidence="3">CULT domain-containing protein</fullName>
    </recommendedName>
</protein>
<evidence type="ECO:0000313" key="5">
    <source>
        <dbReference type="Proteomes" id="UP001626550"/>
    </source>
</evidence>
<accession>A0ABD2QBG3</accession>
<evidence type="ECO:0000256" key="2">
    <source>
        <dbReference type="ARBA" id="ARBA00022833"/>
    </source>
</evidence>
<gene>
    <name evidence="4" type="ORF">Ciccas_004630</name>
</gene>
<feature type="domain" description="CULT" evidence="3">
    <location>
        <begin position="61"/>
        <end position="167"/>
    </location>
</feature>
<dbReference type="Pfam" id="PF03226">
    <property type="entry name" value="Yippee-Mis18"/>
    <property type="match status" value="1"/>
</dbReference>
<keyword evidence="2" id="KW-0862">Zinc</keyword>
<name>A0ABD2QBG3_9PLAT</name>
<evidence type="ECO:0000256" key="1">
    <source>
        <dbReference type="ARBA" id="ARBA00022723"/>
    </source>
</evidence>
<evidence type="ECO:0000259" key="3">
    <source>
        <dbReference type="PROSITE" id="PS51788"/>
    </source>
</evidence>
<sequence>MELHRWHATWSIDHWNTELAVPFSYWLMHNLPISGWQKMMLLSYDNLVERFLQILSILRSSSMVVCRSCNNLVTAMSEVICLAREGGIGTYVNPAGAMHEVITVASASVKTVGNPSTDFSWFPDYAWTCCYCNHCHNFMGWKFTSTKPDMVPQIFWGLRRESLRTGCHFDLNLQHLDSDSSFSDGVQISQIDGEISSAIFLEESDDQF</sequence>
<keyword evidence="5" id="KW-1185">Reference proteome</keyword>
<dbReference type="InterPro" id="IPR004910">
    <property type="entry name" value="Yippee/Mis18/Cereblon"/>
</dbReference>
<evidence type="ECO:0000313" key="4">
    <source>
        <dbReference type="EMBL" id="KAL3316723.1"/>
    </source>
</evidence>
<dbReference type="CDD" id="cd15777">
    <property type="entry name" value="CRBN_C_like"/>
    <property type="match status" value="1"/>
</dbReference>
<keyword evidence="1" id="KW-0479">Metal-binding</keyword>
<dbReference type="InterPro" id="IPR034750">
    <property type="entry name" value="CULT"/>
</dbReference>
<dbReference type="PROSITE" id="PS51788">
    <property type="entry name" value="CULT"/>
    <property type="match status" value="1"/>
</dbReference>
<reference evidence="4 5" key="1">
    <citation type="submission" date="2024-11" db="EMBL/GenBank/DDBJ databases">
        <title>Adaptive evolution of stress response genes in parasites aligns with host niche diversity.</title>
        <authorList>
            <person name="Hahn C."/>
            <person name="Resl P."/>
        </authorList>
    </citation>
    <scope>NUCLEOTIDE SEQUENCE [LARGE SCALE GENOMIC DNA]</scope>
    <source>
        <strain evidence="4">EGGRZ-B1_66</strain>
        <tissue evidence="4">Body</tissue>
    </source>
</reference>
<dbReference type="Gene3D" id="2.170.150.20">
    <property type="entry name" value="Peptide methionine sulfoxide reductase"/>
    <property type="match status" value="1"/>
</dbReference>
<proteinExistence type="predicted"/>
<dbReference type="GO" id="GO:0046872">
    <property type="term" value="F:metal ion binding"/>
    <property type="evidence" value="ECO:0007669"/>
    <property type="project" value="UniProtKB-KW"/>
</dbReference>
<dbReference type="AlphaFoldDB" id="A0ABD2QBG3"/>
<comment type="caution">
    <text evidence="4">The sequence shown here is derived from an EMBL/GenBank/DDBJ whole genome shotgun (WGS) entry which is preliminary data.</text>
</comment>
<dbReference type="FunFam" id="2.170.150.20:FF:000007">
    <property type="entry name" value="Protein cereblon"/>
    <property type="match status" value="1"/>
</dbReference>
<dbReference type="EMBL" id="JBJKFK010000492">
    <property type="protein sequence ID" value="KAL3316723.1"/>
    <property type="molecule type" value="Genomic_DNA"/>
</dbReference>
<dbReference type="Gene3D" id="1.20.58.1480">
    <property type="match status" value="1"/>
</dbReference>
<organism evidence="4 5">
    <name type="scientific">Cichlidogyrus casuarinus</name>
    <dbReference type="NCBI Taxonomy" id="1844966"/>
    <lineage>
        <taxon>Eukaryota</taxon>
        <taxon>Metazoa</taxon>
        <taxon>Spiralia</taxon>
        <taxon>Lophotrochozoa</taxon>
        <taxon>Platyhelminthes</taxon>
        <taxon>Monogenea</taxon>
        <taxon>Monopisthocotylea</taxon>
        <taxon>Dactylogyridea</taxon>
        <taxon>Ancyrocephalidae</taxon>
        <taxon>Cichlidogyrus</taxon>
    </lineage>
</organism>